<feature type="compositionally biased region" description="Low complexity" evidence="1">
    <location>
        <begin position="358"/>
        <end position="379"/>
    </location>
</feature>
<evidence type="ECO:0000256" key="1">
    <source>
        <dbReference type="SAM" id="MobiDB-lite"/>
    </source>
</evidence>
<feature type="compositionally biased region" description="Acidic residues" evidence="1">
    <location>
        <begin position="177"/>
        <end position="187"/>
    </location>
</feature>
<feature type="compositionally biased region" description="Polar residues" evidence="1">
    <location>
        <begin position="50"/>
        <end position="68"/>
    </location>
</feature>
<feature type="compositionally biased region" description="Polar residues" evidence="1">
    <location>
        <begin position="456"/>
        <end position="474"/>
    </location>
</feature>
<feature type="compositionally biased region" description="Basic and acidic residues" evidence="1">
    <location>
        <begin position="348"/>
        <end position="357"/>
    </location>
</feature>
<gene>
    <name evidence="2" type="ORF">BMF94_5185</name>
</gene>
<feature type="compositionally biased region" description="Low complexity" evidence="1">
    <location>
        <begin position="433"/>
        <end position="445"/>
    </location>
</feature>
<dbReference type="EMBL" id="PJQD01000072">
    <property type="protein sequence ID" value="POY71824.1"/>
    <property type="molecule type" value="Genomic_DNA"/>
</dbReference>
<accession>A0A2S5B4W7</accession>
<feature type="compositionally biased region" description="Basic and acidic residues" evidence="1">
    <location>
        <begin position="532"/>
        <end position="545"/>
    </location>
</feature>
<feature type="compositionally biased region" description="Polar residues" evidence="1">
    <location>
        <begin position="210"/>
        <end position="228"/>
    </location>
</feature>
<sequence>MSVRSTASSGPSAYGKGQVHWNVEERSAEAGHSREVLPKHPLPIDPVSVKPSSRRLSTYPSGQHPSRWSSRLDSVYAVYAEMYPEMDQHEADMPSASVGFASREDERGTTISGLSTYTPQPPPSTVSKNRKSGPSATPWDERGATGLYGGGGRGADNRETGWTRGFAFSPPPPVTGCEEDLRFEEDSACGTSTPLASPAILDNATEDGRTLSTNSSAGKLSPTTSHSASMLRRAREEAQLNAPTDPEDTQSPPAPARPVHTVDIAQIKRQQAAATMPTPSEPMLFSKSLGKSKPKLPRAPTLRWRSRAKQGPSISNPILPPGFVESLGMQTFELHPGATPPPPQVATRSDRSTEAERTPTLAATPRAASPSPRTPPTARNFASNPKLTPVGFDNAHQEDPSSFYGTGFSGKPDLESNESSRGHRTGMPLWAESSMSFDAPASSSSWEYSHGRTDSSESSDSGFRDPWNSSTSAQPHHVEAESPAFGKHHQQLTGSFAMPTQPSLMQRFREDSVASAYSDHAPSPSTPATATFRRDPPLDLSRRGETTYSVASLSPSMAAPDDVIAWRFPQANAPQAQPLSNGFRNPFSSS</sequence>
<reference evidence="2 3" key="1">
    <citation type="journal article" date="2018" name="Front. Microbiol.">
        <title>Prospects for Fungal Bioremediation of Acidic Radioactive Waste Sites: Characterization and Genome Sequence of Rhodotorula taiwanensis MD1149.</title>
        <authorList>
            <person name="Tkavc R."/>
            <person name="Matrosova V.Y."/>
            <person name="Grichenko O.E."/>
            <person name="Gostincar C."/>
            <person name="Volpe R.P."/>
            <person name="Klimenkova P."/>
            <person name="Gaidamakova E.K."/>
            <person name="Zhou C.E."/>
            <person name="Stewart B.J."/>
            <person name="Lyman M.G."/>
            <person name="Malfatti S.A."/>
            <person name="Rubinfeld B."/>
            <person name="Courtot M."/>
            <person name="Singh J."/>
            <person name="Dalgard C.L."/>
            <person name="Hamilton T."/>
            <person name="Frey K.G."/>
            <person name="Gunde-Cimerman N."/>
            <person name="Dugan L."/>
            <person name="Daly M.J."/>
        </authorList>
    </citation>
    <scope>NUCLEOTIDE SEQUENCE [LARGE SCALE GENOMIC DNA]</scope>
    <source>
        <strain evidence="2 3">MD1149</strain>
    </source>
</reference>
<proteinExistence type="predicted"/>
<evidence type="ECO:0000313" key="2">
    <source>
        <dbReference type="EMBL" id="POY71824.1"/>
    </source>
</evidence>
<feature type="compositionally biased region" description="Basic and acidic residues" evidence="1">
    <location>
        <begin position="22"/>
        <end position="38"/>
    </location>
</feature>
<dbReference type="OrthoDB" id="2537127at2759"/>
<name>A0A2S5B4W7_9BASI</name>
<feature type="region of interest" description="Disordered" evidence="1">
    <location>
        <begin position="269"/>
        <end position="554"/>
    </location>
</feature>
<protein>
    <submittedName>
        <fullName evidence="2">Uncharacterized protein</fullName>
    </submittedName>
</protein>
<feature type="compositionally biased region" description="Polar residues" evidence="1">
    <location>
        <begin position="491"/>
        <end position="504"/>
    </location>
</feature>
<dbReference type="Proteomes" id="UP000237144">
    <property type="component" value="Unassembled WGS sequence"/>
</dbReference>
<feature type="compositionally biased region" description="Polar residues" evidence="1">
    <location>
        <begin position="109"/>
        <end position="118"/>
    </location>
</feature>
<organism evidence="2 3">
    <name type="scientific">Rhodotorula taiwanensis</name>
    <dbReference type="NCBI Taxonomy" id="741276"/>
    <lineage>
        <taxon>Eukaryota</taxon>
        <taxon>Fungi</taxon>
        <taxon>Dikarya</taxon>
        <taxon>Basidiomycota</taxon>
        <taxon>Pucciniomycotina</taxon>
        <taxon>Microbotryomycetes</taxon>
        <taxon>Sporidiobolales</taxon>
        <taxon>Sporidiobolaceae</taxon>
        <taxon>Rhodotorula</taxon>
    </lineage>
</organism>
<feature type="region of interest" description="Disordered" evidence="1">
    <location>
        <begin position="1"/>
        <end position="68"/>
    </location>
</feature>
<feature type="compositionally biased region" description="Basic and acidic residues" evidence="1">
    <location>
        <begin position="412"/>
        <end position="421"/>
    </location>
</feature>
<comment type="caution">
    <text evidence="2">The sequence shown here is derived from an EMBL/GenBank/DDBJ whole genome shotgun (WGS) entry which is preliminary data.</text>
</comment>
<feature type="region of interest" description="Disordered" evidence="1">
    <location>
        <begin position="102"/>
        <end position="257"/>
    </location>
</feature>
<evidence type="ECO:0000313" key="3">
    <source>
        <dbReference type="Proteomes" id="UP000237144"/>
    </source>
</evidence>
<feature type="compositionally biased region" description="Polar residues" evidence="1">
    <location>
        <begin position="1"/>
        <end position="11"/>
    </location>
</feature>
<dbReference type="AlphaFoldDB" id="A0A2S5B4W7"/>
<keyword evidence="3" id="KW-1185">Reference proteome</keyword>